<proteinExistence type="predicted"/>
<dbReference type="EMBL" id="SMKX01000271">
    <property type="protein sequence ID" value="TDD43082.1"/>
    <property type="molecule type" value="Genomic_DNA"/>
</dbReference>
<organism evidence="2 3">
    <name type="scientific">Kribbella antibiotica</name>
    <dbReference type="NCBI Taxonomy" id="190195"/>
    <lineage>
        <taxon>Bacteria</taxon>
        <taxon>Bacillati</taxon>
        <taxon>Actinomycetota</taxon>
        <taxon>Actinomycetes</taxon>
        <taxon>Propionibacteriales</taxon>
        <taxon>Kribbellaceae</taxon>
        <taxon>Kribbella</taxon>
    </lineage>
</organism>
<name>A0A4R4YIC2_9ACTN</name>
<evidence type="ECO:0000256" key="1">
    <source>
        <dbReference type="SAM" id="SignalP"/>
    </source>
</evidence>
<keyword evidence="1" id="KW-0732">Signal</keyword>
<feature type="signal peptide" evidence="1">
    <location>
        <begin position="1"/>
        <end position="29"/>
    </location>
</feature>
<keyword evidence="3" id="KW-1185">Reference proteome</keyword>
<evidence type="ECO:0008006" key="4">
    <source>
        <dbReference type="Google" id="ProtNLM"/>
    </source>
</evidence>
<dbReference type="Proteomes" id="UP000295124">
    <property type="component" value="Unassembled WGS sequence"/>
</dbReference>
<protein>
    <recommendedName>
        <fullName evidence="4">Secreted protein</fullName>
    </recommendedName>
</protein>
<dbReference type="OrthoDB" id="3829885at2"/>
<feature type="chain" id="PRO_5020299836" description="Secreted protein" evidence="1">
    <location>
        <begin position="30"/>
        <end position="117"/>
    </location>
</feature>
<evidence type="ECO:0000313" key="2">
    <source>
        <dbReference type="EMBL" id="TDD43082.1"/>
    </source>
</evidence>
<comment type="caution">
    <text evidence="2">The sequence shown here is derived from an EMBL/GenBank/DDBJ whole genome shotgun (WGS) entry which is preliminary data.</text>
</comment>
<dbReference type="RefSeq" id="WP_132177967.1">
    <property type="nucleotide sequence ID" value="NZ_SMKX01000271.1"/>
</dbReference>
<dbReference type="AlphaFoldDB" id="A0A4R4YIC2"/>
<gene>
    <name evidence="2" type="ORF">E1263_41915</name>
</gene>
<reference evidence="2 3" key="1">
    <citation type="submission" date="2019-03" db="EMBL/GenBank/DDBJ databases">
        <title>Draft genome sequences of novel Actinobacteria.</title>
        <authorList>
            <person name="Sahin N."/>
            <person name="Ay H."/>
            <person name="Saygin H."/>
        </authorList>
    </citation>
    <scope>NUCLEOTIDE SEQUENCE [LARGE SCALE GENOMIC DNA]</scope>
    <source>
        <strain evidence="2 3">JCM 13523</strain>
    </source>
</reference>
<accession>A0A4R4YIC2</accession>
<sequence length="117" mass="12299">MSRKRLLSSVVAVVVAGAGAVLATGPAQAAPIYDCFYTTNTGIDLFRTPTSTTADYFVGAGKTLVDLGCNGLRTGRSYTDCRNDNRWVPVDAVVGQSGKYGFAAFGCVTGPRRVLRA</sequence>
<evidence type="ECO:0000313" key="3">
    <source>
        <dbReference type="Proteomes" id="UP000295124"/>
    </source>
</evidence>